<feature type="region of interest" description="Disordered" evidence="1">
    <location>
        <begin position="66"/>
        <end position="90"/>
    </location>
</feature>
<dbReference type="EMBL" id="JARKIF010000003">
    <property type="protein sequence ID" value="KAJ7644529.1"/>
    <property type="molecule type" value="Genomic_DNA"/>
</dbReference>
<gene>
    <name evidence="3" type="ORF">FB45DRAFT_735486</name>
    <name evidence="4" type="ORF">FB45DRAFT_737456</name>
</gene>
<evidence type="ECO:0000256" key="1">
    <source>
        <dbReference type="SAM" id="MobiDB-lite"/>
    </source>
</evidence>
<organism evidence="3 5">
    <name type="scientific">Roridomyces roridus</name>
    <dbReference type="NCBI Taxonomy" id="1738132"/>
    <lineage>
        <taxon>Eukaryota</taxon>
        <taxon>Fungi</taxon>
        <taxon>Dikarya</taxon>
        <taxon>Basidiomycota</taxon>
        <taxon>Agaricomycotina</taxon>
        <taxon>Agaricomycetes</taxon>
        <taxon>Agaricomycetidae</taxon>
        <taxon>Agaricales</taxon>
        <taxon>Marasmiineae</taxon>
        <taxon>Mycenaceae</taxon>
        <taxon>Roridomyces</taxon>
    </lineage>
</organism>
<dbReference type="AlphaFoldDB" id="A0AAD7CBL0"/>
<comment type="caution">
    <text evidence="3">The sequence shown here is derived from an EMBL/GenBank/DDBJ whole genome shotgun (WGS) entry which is preliminary data.</text>
</comment>
<accession>A0AAD7CBL0</accession>
<keyword evidence="2" id="KW-1133">Transmembrane helix</keyword>
<evidence type="ECO:0000313" key="4">
    <source>
        <dbReference type="EMBL" id="KAJ7644529.1"/>
    </source>
</evidence>
<keyword evidence="5" id="KW-1185">Reference proteome</keyword>
<protein>
    <submittedName>
        <fullName evidence="3">Uncharacterized protein</fullName>
    </submittedName>
</protein>
<evidence type="ECO:0000313" key="3">
    <source>
        <dbReference type="EMBL" id="KAJ7644487.1"/>
    </source>
</evidence>
<dbReference type="SUPFAM" id="SSF53098">
    <property type="entry name" value="Ribonuclease H-like"/>
    <property type="match status" value="1"/>
</dbReference>
<feature type="transmembrane region" description="Helical" evidence="2">
    <location>
        <begin position="34"/>
        <end position="56"/>
    </location>
</feature>
<dbReference type="InterPro" id="IPR012337">
    <property type="entry name" value="RNaseH-like_sf"/>
</dbReference>
<evidence type="ECO:0000313" key="5">
    <source>
        <dbReference type="Proteomes" id="UP001221142"/>
    </source>
</evidence>
<dbReference type="Proteomes" id="UP001221142">
    <property type="component" value="Unassembled WGS sequence"/>
</dbReference>
<sequence>MDNAGNCNTTASNLVVDIPSFRGMLARGRCFTHILQIVARTSIVLTTVQTIIAFFFKQATRKKTVKAKKGSAKRSTSASTDAETDETEDIVIWEADPTADAEDLSLADDIHEPEDDEPSTAQDLHDEKVSGTLRSKAVEEMRRKKVVISPQEEKDALKLFPKIVGLAKKVHDSRPLHTEFVRIIQDPETKLSTTSNVTELARRNATRWGSEYKCLQTRAILKPAVEKLLADKNLKLGAYKLNPTQSTLAVQLEMLLQFLEAPTKLFQSKNRPLIIDVLPEMEALDYALDLISKKATLCNVTRVAARGGLLALRKYYALLDECEAYRISIVLCPDRKLQWFRERGWDDDKIKDLRSLVVRRFTESYKTQSTTAPTSTHAPAPSSQTAASLLADEFRRPSSTNIHSNTSECDNIHTYLDSPLCTPPGTVIQYWNERLSPSPGSKIVATPDLARFGLSFCSCPGRS</sequence>
<keyword evidence="2" id="KW-0812">Transmembrane</keyword>
<dbReference type="EMBL" id="JARKIF010000003">
    <property type="protein sequence ID" value="KAJ7644487.1"/>
    <property type="molecule type" value="Genomic_DNA"/>
</dbReference>
<proteinExistence type="predicted"/>
<keyword evidence="2" id="KW-0472">Membrane</keyword>
<reference evidence="3" key="1">
    <citation type="submission" date="2023-03" db="EMBL/GenBank/DDBJ databases">
        <title>Massive genome expansion in bonnet fungi (Mycena s.s.) driven by repeated elements and novel gene families across ecological guilds.</title>
        <authorList>
            <consortium name="Lawrence Berkeley National Laboratory"/>
            <person name="Harder C.B."/>
            <person name="Miyauchi S."/>
            <person name="Viragh M."/>
            <person name="Kuo A."/>
            <person name="Thoen E."/>
            <person name="Andreopoulos B."/>
            <person name="Lu D."/>
            <person name="Skrede I."/>
            <person name="Drula E."/>
            <person name="Henrissat B."/>
            <person name="Morin E."/>
            <person name="Kohler A."/>
            <person name="Barry K."/>
            <person name="LaButti K."/>
            <person name="Morin E."/>
            <person name="Salamov A."/>
            <person name="Lipzen A."/>
            <person name="Mereny Z."/>
            <person name="Hegedus B."/>
            <person name="Baldrian P."/>
            <person name="Stursova M."/>
            <person name="Weitz H."/>
            <person name="Taylor A."/>
            <person name="Grigoriev I.V."/>
            <person name="Nagy L.G."/>
            <person name="Martin F."/>
            <person name="Kauserud H."/>
        </authorList>
    </citation>
    <scope>NUCLEOTIDE SEQUENCE</scope>
    <source>
        <strain evidence="3">9284</strain>
    </source>
</reference>
<name>A0AAD7CBL0_9AGAR</name>
<evidence type="ECO:0000256" key="2">
    <source>
        <dbReference type="SAM" id="Phobius"/>
    </source>
</evidence>
<feature type="region of interest" description="Disordered" evidence="1">
    <location>
        <begin position="110"/>
        <end position="134"/>
    </location>
</feature>